<evidence type="ECO:0000313" key="2">
    <source>
        <dbReference type="Proteomes" id="UP000193411"/>
    </source>
</evidence>
<reference evidence="1 2" key="1">
    <citation type="submission" date="2016-07" db="EMBL/GenBank/DDBJ databases">
        <title>Pervasive Adenine N6-methylation of Active Genes in Fungi.</title>
        <authorList>
            <consortium name="DOE Joint Genome Institute"/>
            <person name="Mondo S.J."/>
            <person name="Dannebaum R.O."/>
            <person name="Kuo R.C."/>
            <person name="Labutti K."/>
            <person name="Haridas S."/>
            <person name="Kuo A."/>
            <person name="Salamov A."/>
            <person name="Ahrendt S.R."/>
            <person name="Lipzen A."/>
            <person name="Sullivan W."/>
            <person name="Andreopoulos W.B."/>
            <person name="Clum A."/>
            <person name="Lindquist E."/>
            <person name="Daum C."/>
            <person name="Ramamoorthy G.K."/>
            <person name="Gryganskyi A."/>
            <person name="Culley D."/>
            <person name="Magnuson J.K."/>
            <person name="James T.Y."/>
            <person name="O'Malley M.A."/>
            <person name="Stajich J.E."/>
            <person name="Spatafora J.W."/>
            <person name="Visel A."/>
            <person name="Grigoriev I.V."/>
        </authorList>
    </citation>
    <scope>NUCLEOTIDE SEQUENCE [LARGE SCALE GENOMIC DNA]</scope>
    <source>
        <strain evidence="1 2">PL171</strain>
    </source>
</reference>
<name>A0A1Y2HA44_9FUNG</name>
<sequence length="116" mass="13511">MLFIASCHSSSIPLCRFLSRTCIPVLLLHHCRFFPSDPSRIHLPKTIHPSKYPPRQALPLHLTYQRPMMMMRFFRFESSSLIVTLLCQFSHLWPRSTGLCSHQCRICTKRTHACAT</sequence>
<proteinExistence type="predicted"/>
<dbReference type="AlphaFoldDB" id="A0A1Y2HA44"/>
<gene>
    <name evidence="1" type="ORF">BCR44DRAFT_1272818</name>
</gene>
<organism evidence="1 2">
    <name type="scientific">Catenaria anguillulae PL171</name>
    <dbReference type="NCBI Taxonomy" id="765915"/>
    <lineage>
        <taxon>Eukaryota</taxon>
        <taxon>Fungi</taxon>
        <taxon>Fungi incertae sedis</taxon>
        <taxon>Blastocladiomycota</taxon>
        <taxon>Blastocladiomycetes</taxon>
        <taxon>Blastocladiales</taxon>
        <taxon>Catenariaceae</taxon>
        <taxon>Catenaria</taxon>
    </lineage>
</organism>
<protein>
    <submittedName>
        <fullName evidence="1">Uncharacterized protein</fullName>
    </submittedName>
</protein>
<evidence type="ECO:0000313" key="1">
    <source>
        <dbReference type="EMBL" id="ORZ31466.1"/>
    </source>
</evidence>
<dbReference type="Proteomes" id="UP000193411">
    <property type="component" value="Unassembled WGS sequence"/>
</dbReference>
<accession>A0A1Y2HA44</accession>
<keyword evidence="2" id="KW-1185">Reference proteome</keyword>
<dbReference type="EMBL" id="MCFL01000060">
    <property type="protein sequence ID" value="ORZ31466.1"/>
    <property type="molecule type" value="Genomic_DNA"/>
</dbReference>
<comment type="caution">
    <text evidence="1">The sequence shown here is derived from an EMBL/GenBank/DDBJ whole genome shotgun (WGS) entry which is preliminary data.</text>
</comment>